<evidence type="ECO:0000313" key="5">
    <source>
        <dbReference type="EMBL" id="VVP22130.1"/>
    </source>
</evidence>
<dbReference type="SUPFAM" id="SSF46894">
    <property type="entry name" value="C-terminal effector domain of the bipartite response regulators"/>
    <property type="match status" value="1"/>
</dbReference>
<dbReference type="EMBL" id="CABVIH010000019">
    <property type="protein sequence ID" value="VVP22130.1"/>
    <property type="molecule type" value="Genomic_DNA"/>
</dbReference>
<keyword evidence="3" id="KW-1133">Transmembrane helix</keyword>
<dbReference type="AlphaFoldDB" id="A0A5E7MBT2"/>
<protein>
    <recommendedName>
        <fullName evidence="4">OmpR/PhoB-type domain-containing protein</fullName>
    </recommendedName>
</protein>
<dbReference type="CDD" id="cd00383">
    <property type="entry name" value="trans_reg_C"/>
    <property type="match status" value="1"/>
</dbReference>
<dbReference type="GO" id="GO:0003677">
    <property type="term" value="F:DNA binding"/>
    <property type="evidence" value="ECO:0007669"/>
    <property type="project" value="UniProtKB-UniRule"/>
</dbReference>
<reference evidence="5 6" key="1">
    <citation type="submission" date="2019-09" db="EMBL/GenBank/DDBJ databases">
        <authorList>
            <person name="Chandra G."/>
            <person name="Truman W A."/>
        </authorList>
    </citation>
    <scope>NUCLEOTIDE SEQUENCE [LARGE SCALE GENOMIC DNA]</scope>
    <source>
        <strain evidence="5">PS880</strain>
    </source>
</reference>
<dbReference type="InterPro" id="IPR001867">
    <property type="entry name" value="OmpR/PhoB-type_DNA-bd"/>
</dbReference>
<dbReference type="OrthoDB" id="1971692at2"/>
<gene>
    <name evidence="5" type="ORF">PS880_03888</name>
</gene>
<organism evidence="5 6">
    <name type="scientific">Pseudomonas fluorescens</name>
    <dbReference type="NCBI Taxonomy" id="294"/>
    <lineage>
        <taxon>Bacteria</taxon>
        <taxon>Pseudomonadati</taxon>
        <taxon>Pseudomonadota</taxon>
        <taxon>Gammaproteobacteria</taxon>
        <taxon>Pseudomonadales</taxon>
        <taxon>Pseudomonadaceae</taxon>
        <taxon>Pseudomonas</taxon>
    </lineage>
</organism>
<dbReference type="Pfam" id="PF00486">
    <property type="entry name" value="Trans_reg_C"/>
    <property type="match status" value="1"/>
</dbReference>
<evidence type="ECO:0000259" key="4">
    <source>
        <dbReference type="PROSITE" id="PS51755"/>
    </source>
</evidence>
<dbReference type="PROSITE" id="PS51755">
    <property type="entry name" value="OMPR_PHOB"/>
    <property type="match status" value="1"/>
</dbReference>
<dbReference type="InterPro" id="IPR016032">
    <property type="entry name" value="Sig_transdc_resp-reg_C-effctor"/>
</dbReference>
<keyword evidence="3" id="KW-0812">Transmembrane</keyword>
<feature type="transmembrane region" description="Helical" evidence="3">
    <location>
        <begin position="184"/>
        <end position="205"/>
    </location>
</feature>
<name>A0A5E7MBT2_PSEFL</name>
<keyword evidence="3" id="KW-0472">Membrane</keyword>
<dbReference type="GO" id="GO:0006355">
    <property type="term" value="P:regulation of DNA-templated transcription"/>
    <property type="evidence" value="ECO:0007669"/>
    <property type="project" value="InterPro"/>
</dbReference>
<dbReference type="SMART" id="SM00862">
    <property type="entry name" value="Trans_reg_C"/>
    <property type="match status" value="1"/>
</dbReference>
<evidence type="ECO:0000313" key="6">
    <source>
        <dbReference type="Proteomes" id="UP000375525"/>
    </source>
</evidence>
<dbReference type="InterPro" id="IPR036388">
    <property type="entry name" value="WH-like_DNA-bd_sf"/>
</dbReference>
<evidence type="ECO:0000256" key="3">
    <source>
        <dbReference type="SAM" id="Phobius"/>
    </source>
</evidence>
<proteinExistence type="predicted"/>
<dbReference type="GO" id="GO:0000160">
    <property type="term" value="P:phosphorelay signal transduction system"/>
    <property type="evidence" value="ECO:0007669"/>
    <property type="project" value="InterPro"/>
</dbReference>
<feature type="DNA-binding region" description="OmpR/PhoB-type" evidence="2">
    <location>
        <begin position="4"/>
        <end position="109"/>
    </location>
</feature>
<dbReference type="Gene3D" id="1.10.10.10">
    <property type="entry name" value="Winged helix-like DNA-binding domain superfamily/Winged helix DNA-binding domain"/>
    <property type="match status" value="1"/>
</dbReference>
<evidence type="ECO:0000256" key="1">
    <source>
        <dbReference type="ARBA" id="ARBA00023125"/>
    </source>
</evidence>
<feature type="domain" description="OmpR/PhoB-type" evidence="4">
    <location>
        <begin position="4"/>
        <end position="109"/>
    </location>
</feature>
<sequence>MVDMGQLLIDEHLVFDENNFLLFRVEAADEEPLRIGAIASRCLAMLLRSGGSVVRKRELMAGAWGQYGLEVTDNSLAQVVRQLRLALEKLQPDREFIQTLPRIGYKLADGVRVEEMPATANAVSATYTVETDSEAPAPAMSSVSILADAEDVPVELPSIRAMPASAEPDSGALPAHPITLPRRWGLWLALLLWGVLAFLAGRIWLAPTLEVVPPAFQAPVMMDDVHVHLSAQEAQPPVASHLKLMVQHSRKLAEHLGISEQNIHLYLLPSRRGADQILCDGELETASSRCIGVQQHD</sequence>
<evidence type="ECO:0000256" key="2">
    <source>
        <dbReference type="PROSITE-ProRule" id="PRU01091"/>
    </source>
</evidence>
<keyword evidence="1 2" id="KW-0238">DNA-binding</keyword>
<dbReference type="Proteomes" id="UP000375525">
    <property type="component" value="Unassembled WGS sequence"/>
</dbReference>
<accession>A0A5E7MBT2</accession>